<feature type="compositionally biased region" description="Low complexity" evidence="7">
    <location>
        <begin position="184"/>
        <end position="205"/>
    </location>
</feature>
<keyword evidence="10" id="KW-1185">Reference proteome</keyword>
<protein>
    <recommendedName>
        <fullName evidence="8">BZIP domain-containing protein</fullName>
    </recommendedName>
</protein>
<sequence>YLDMPAVYHCYESVRMDEDWGLLKNDCLLFSPSLNEDPLLILPSDSLLCLNSDEQIKVEPEDRDSDYQTSSSNSPSSLCESAGVCEYSPLILSSHPSFPSANHHGIIHSPSGSNRPHGLRMQLGGDSLSSSMGSSLSSPLPPVSHFSHYSHPSPTMDHVYGMDESSIHSMIIPKEEPSSQMECLSSGPSSPLSPLSPVSPSQSSPIDPLYHHRLQIRTRSKMHEMALHHRLITEQDPRGSGHVQLSAEEKRTLIQEGYSIPNKLPLTKTEEEALRIVRRKIKNKLSAQESRRKRKEYIDTLEQRCQLYASENSSLKLRLKQMEAQLRKINARV</sequence>
<dbReference type="SUPFAM" id="SSF57959">
    <property type="entry name" value="Leucine zipper domain"/>
    <property type="match status" value="1"/>
</dbReference>
<dbReference type="PANTHER" id="PTHR46004">
    <property type="entry name" value="CYCLIC AMP RESPONSE ELEMENT-BINDING PROTEIN A"/>
    <property type="match status" value="1"/>
</dbReference>
<evidence type="ECO:0000256" key="3">
    <source>
        <dbReference type="ARBA" id="ARBA00023125"/>
    </source>
</evidence>
<evidence type="ECO:0000313" key="9">
    <source>
        <dbReference type="EMBL" id="GMS84650.1"/>
    </source>
</evidence>
<reference evidence="9" key="1">
    <citation type="submission" date="2023-10" db="EMBL/GenBank/DDBJ databases">
        <title>Genome assembly of Pristionchus species.</title>
        <authorList>
            <person name="Yoshida K."/>
            <person name="Sommer R.J."/>
        </authorList>
    </citation>
    <scope>NUCLEOTIDE SEQUENCE</scope>
    <source>
        <strain evidence="9">RS0144</strain>
    </source>
</reference>
<accession>A0AAV5SNR7</accession>
<dbReference type="CDD" id="cd14689">
    <property type="entry name" value="bZIP_CREB3"/>
    <property type="match status" value="1"/>
</dbReference>
<dbReference type="Proteomes" id="UP001432027">
    <property type="component" value="Unassembled WGS sequence"/>
</dbReference>
<organism evidence="9 10">
    <name type="scientific">Pristionchus entomophagus</name>
    <dbReference type="NCBI Taxonomy" id="358040"/>
    <lineage>
        <taxon>Eukaryota</taxon>
        <taxon>Metazoa</taxon>
        <taxon>Ecdysozoa</taxon>
        <taxon>Nematoda</taxon>
        <taxon>Chromadorea</taxon>
        <taxon>Rhabditida</taxon>
        <taxon>Rhabditina</taxon>
        <taxon>Diplogasteromorpha</taxon>
        <taxon>Diplogasteroidea</taxon>
        <taxon>Neodiplogasteridae</taxon>
        <taxon>Pristionchus</taxon>
    </lineage>
</organism>
<dbReference type="PANTHER" id="PTHR46004:SF3">
    <property type="entry name" value="CYCLIC AMP RESPONSE ELEMENT-BINDING PROTEIN A"/>
    <property type="match status" value="1"/>
</dbReference>
<feature type="region of interest" description="Disordered" evidence="7">
    <location>
        <begin position="59"/>
        <end position="78"/>
    </location>
</feature>
<dbReference type="InterPro" id="IPR004827">
    <property type="entry name" value="bZIP"/>
</dbReference>
<feature type="compositionally biased region" description="Low complexity" evidence="7">
    <location>
        <begin position="67"/>
        <end position="78"/>
    </location>
</feature>
<feature type="coiled-coil region" evidence="6">
    <location>
        <begin position="298"/>
        <end position="332"/>
    </location>
</feature>
<evidence type="ECO:0000256" key="5">
    <source>
        <dbReference type="ARBA" id="ARBA00023242"/>
    </source>
</evidence>
<dbReference type="GO" id="GO:0005634">
    <property type="term" value="C:nucleus"/>
    <property type="evidence" value="ECO:0007669"/>
    <property type="project" value="UniProtKB-SubCell"/>
</dbReference>
<keyword evidence="4" id="KW-0804">Transcription</keyword>
<evidence type="ECO:0000313" key="10">
    <source>
        <dbReference type="Proteomes" id="UP001432027"/>
    </source>
</evidence>
<evidence type="ECO:0000256" key="4">
    <source>
        <dbReference type="ARBA" id="ARBA00023163"/>
    </source>
</evidence>
<dbReference type="Pfam" id="PF00170">
    <property type="entry name" value="bZIP_1"/>
    <property type="match status" value="1"/>
</dbReference>
<evidence type="ECO:0000256" key="2">
    <source>
        <dbReference type="ARBA" id="ARBA00023015"/>
    </source>
</evidence>
<feature type="non-terminal residue" evidence="9">
    <location>
        <position position="1"/>
    </location>
</feature>
<feature type="region of interest" description="Disordered" evidence="7">
    <location>
        <begin position="176"/>
        <end position="207"/>
    </location>
</feature>
<dbReference type="GO" id="GO:0000981">
    <property type="term" value="F:DNA-binding transcription factor activity, RNA polymerase II-specific"/>
    <property type="evidence" value="ECO:0007669"/>
    <property type="project" value="TreeGrafter"/>
</dbReference>
<keyword evidence="5" id="KW-0539">Nucleus</keyword>
<evidence type="ECO:0000256" key="6">
    <source>
        <dbReference type="SAM" id="Coils"/>
    </source>
</evidence>
<comment type="subcellular location">
    <subcellularLocation>
        <location evidence="1">Nucleus</location>
    </subcellularLocation>
</comment>
<keyword evidence="6" id="KW-0175">Coiled coil</keyword>
<dbReference type="SMART" id="SM00338">
    <property type="entry name" value="BRLZ"/>
    <property type="match status" value="1"/>
</dbReference>
<name>A0AAV5SNR7_9BILA</name>
<comment type="caution">
    <text evidence="9">The sequence shown here is derived from an EMBL/GenBank/DDBJ whole genome shotgun (WGS) entry which is preliminary data.</text>
</comment>
<dbReference type="Gene3D" id="1.20.5.170">
    <property type="match status" value="1"/>
</dbReference>
<dbReference type="PROSITE" id="PS00036">
    <property type="entry name" value="BZIP_BASIC"/>
    <property type="match status" value="1"/>
</dbReference>
<keyword evidence="3" id="KW-0238">DNA-binding</keyword>
<evidence type="ECO:0000259" key="8">
    <source>
        <dbReference type="PROSITE" id="PS50217"/>
    </source>
</evidence>
<gene>
    <name evidence="9" type="ORF">PENTCL1PPCAC_6825</name>
</gene>
<dbReference type="AlphaFoldDB" id="A0AAV5SNR7"/>
<evidence type="ECO:0000256" key="1">
    <source>
        <dbReference type="ARBA" id="ARBA00004123"/>
    </source>
</evidence>
<dbReference type="EMBL" id="BTSX01000002">
    <property type="protein sequence ID" value="GMS84650.1"/>
    <property type="molecule type" value="Genomic_DNA"/>
</dbReference>
<evidence type="ECO:0000256" key="7">
    <source>
        <dbReference type="SAM" id="MobiDB-lite"/>
    </source>
</evidence>
<dbReference type="GO" id="GO:0035497">
    <property type="term" value="F:cAMP response element binding"/>
    <property type="evidence" value="ECO:0007669"/>
    <property type="project" value="TreeGrafter"/>
</dbReference>
<feature type="domain" description="BZIP" evidence="8">
    <location>
        <begin position="273"/>
        <end position="333"/>
    </location>
</feature>
<dbReference type="InterPro" id="IPR046347">
    <property type="entry name" value="bZIP_sf"/>
</dbReference>
<keyword evidence="2" id="KW-0805">Transcription regulation</keyword>
<dbReference type="PROSITE" id="PS50217">
    <property type="entry name" value="BZIP"/>
    <property type="match status" value="1"/>
</dbReference>
<proteinExistence type="predicted"/>